<evidence type="ECO:0000313" key="3">
    <source>
        <dbReference type="EMBL" id="HIR51305.1"/>
    </source>
</evidence>
<reference evidence="3" key="1">
    <citation type="submission" date="2020-10" db="EMBL/GenBank/DDBJ databases">
        <authorList>
            <person name="Gilroy R."/>
        </authorList>
    </citation>
    <scope>NUCLEOTIDE SEQUENCE</scope>
    <source>
        <strain evidence="3">ChiBcec15-4380</strain>
    </source>
</reference>
<evidence type="ECO:0000256" key="1">
    <source>
        <dbReference type="ARBA" id="ARBA00022801"/>
    </source>
</evidence>
<dbReference type="Pfam" id="PF01966">
    <property type="entry name" value="HD"/>
    <property type="match status" value="1"/>
</dbReference>
<keyword evidence="1" id="KW-0378">Hydrolase</keyword>
<accession>A0A9D1DIJ7</accession>
<gene>
    <name evidence="3" type="ORF">IAA53_08495</name>
</gene>
<dbReference type="SUPFAM" id="SSF109604">
    <property type="entry name" value="HD-domain/PDEase-like"/>
    <property type="match status" value="1"/>
</dbReference>
<dbReference type="Gene3D" id="1.10.3210.10">
    <property type="entry name" value="Hypothetical protein af1432"/>
    <property type="match status" value="1"/>
</dbReference>
<dbReference type="GO" id="GO:0016787">
    <property type="term" value="F:hydrolase activity"/>
    <property type="evidence" value="ECO:0007669"/>
    <property type="project" value="UniProtKB-KW"/>
</dbReference>
<dbReference type="PANTHER" id="PTHR37294">
    <property type="entry name" value="3'-5' EXORIBONUCLEASE YHAM"/>
    <property type="match status" value="1"/>
</dbReference>
<proteinExistence type="predicted"/>
<dbReference type="InterPro" id="IPR006674">
    <property type="entry name" value="HD_domain"/>
</dbReference>
<name>A0A9D1DIJ7_9FIRM</name>
<reference evidence="3" key="2">
    <citation type="journal article" date="2021" name="PeerJ">
        <title>Extensive microbial diversity within the chicken gut microbiome revealed by metagenomics and culture.</title>
        <authorList>
            <person name="Gilroy R."/>
            <person name="Ravi A."/>
            <person name="Getino M."/>
            <person name="Pursley I."/>
            <person name="Horton D.L."/>
            <person name="Alikhan N.F."/>
            <person name="Baker D."/>
            <person name="Gharbi K."/>
            <person name="Hall N."/>
            <person name="Watson M."/>
            <person name="Adriaenssens E.M."/>
            <person name="Foster-Nyarko E."/>
            <person name="Jarju S."/>
            <person name="Secka A."/>
            <person name="Antonio M."/>
            <person name="Oren A."/>
            <person name="Chaudhuri R.R."/>
            <person name="La Ragione R."/>
            <person name="Hildebrand F."/>
            <person name="Pallen M.J."/>
        </authorList>
    </citation>
    <scope>NUCLEOTIDE SEQUENCE</scope>
    <source>
        <strain evidence="3">ChiBcec15-4380</strain>
    </source>
</reference>
<dbReference type="AlphaFoldDB" id="A0A9D1DIJ7"/>
<dbReference type="EMBL" id="DVHE01000064">
    <property type="protein sequence ID" value="HIR51305.1"/>
    <property type="molecule type" value="Genomic_DNA"/>
</dbReference>
<evidence type="ECO:0000313" key="4">
    <source>
        <dbReference type="Proteomes" id="UP000824239"/>
    </source>
</evidence>
<feature type="domain" description="HD" evidence="2">
    <location>
        <begin position="161"/>
        <end position="279"/>
    </location>
</feature>
<evidence type="ECO:0000259" key="2">
    <source>
        <dbReference type="Pfam" id="PF01966"/>
    </source>
</evidence>
<organism evidence="3 4">
    <name type="scientific">Candidatus Avoscillospira avicola</name>
    <dbReference type="NCBI Taxonomy" id="2840706"/>
    <lineage>
        <taxon>Bacteria</taxon>
        <taxon>Bacillati</taxon>
        <taxon>Bacillota</taxon>
        <taxon>Clostridia</taxon>
        <taxon>Eubacteriales</taxon>
        <taxon>Oscillospiraceae</taxon>
        <taxon>Oscillospiraceae incertae sedis</taxon>
        <taxon>Candidatus Avoscillospira</taxon>
    </lineage>
</organism>
<comment type="caution">
    <text evidence="3">The sequence shown here is derived from an EMBL/GenBank/DDBJ whole genome shotgun (WGS) entry which is preliminary data.</text>
</comment>
<dbReference type="InterPro" id="IPR050798">
    <property type="entry name" value="YhaM_exoribonuc/phosphodiest"/>
</dbReference>
<dbReference type="PANTHER" id="PTHR37294:SF1">
    <property type="entry name" value="3'-5' EXORIBONUCLEASE YHAM"/>
    <property type="match status" value="1"/>
</dbReference>
<sequence>MKLDELKFNESFSDFYLMRNIMPRKTKTGKPYLSMTLADVSASIEAMVWDYGGPIGPQDEGRVAWVQGVLKEYRGMPQITVEAIRPAEPREYDGKLDDLIPTAPVNRQETYARVVALVESLEDEDYRRVCREALRRHGAAFQRFPAAKTVHHGFVGGLLMHTADMLETADFLASRYPGVIYRDLLLAGALLHDMAKLREFVVSDLGVVTEYSAPGQLLGHLVMGAQEAAEICRDLEVPEEKSMLLQHLLLSHHGQPEFGAAVVPQCAEAELLAAIDHIDSRMEIYRENLENTQPGQFTPRIFALDRRIYRHTML</sequence>
<protein>
    <submittedName>
        <fullName evidence="3">HD domain-containing protein</fullName>
    </submittedName>
</protein>
<dbReference type="GO" id="GO:0031125">
    <property type="term" value="P:rRNA 3'-end processing"/>
    <property type="evidence" value="ECO:0007669"/>
    <property type="project" value="TreeGrafter"/>
</dbReference>
<dbReference type="Proteomes" id="UP000824239">
    <property type="component" value="Unassembled WGS sequence"/>
</dbReference>